<sequence>MHFSLLCVIPLVHAARIIQSNDDGWAEANVRTFFNTLTFAGHDVVLSAPAKQNSGRGSLDAPPKQVDGNGCIHQSCPPNSPPIGTNQSETRLNYVNSFPVTSIKTGIDEIGPKLWNARAELAVTGPNVGDNAGIKVPFSGTVGAAVYAAQNGIPAIAFSGVTGYPTAWNKPTPLHSKIYAELALKVTSTILESGPPYLPPETWLNVNFGKVSEAKCNSADKFTYVLTRIHWGFLSDYDVEWCGTRRLPLESDIRDNNDCYVTISIGDATDKTTIDAARQAQVLPKLQNILSCIQHRPGS</sequence>
<evidence type="ECO:0000313" key="6">
    <source>
        <dbReference type="Proteomes" id="UP000799778"/>
    </source>
</evidence>
<dbReference type="Pfam" id="PF01975">
    <property type="entry name" value="SurE"/>
    <property type="match status" value="1"/>
</dbReference>
<dbReference type="PANTHER" id="PTHR30457">
    <property type="entry name" value="5'-NUCLEOTIDASE SURE"/>
    <property type="match status" value="1"/>
</dbReference>
<dbReference type="EMBL" id="ML978066">
    <property type="protein sequence ID" value="KAF2020850.1"/>
    <property type="molecule type" value="Genomic_DNA"/>
</dbReference>
<dbReference type="InterPro" id="IPR036523">
    <property type="entry name" value="SurE-like_sf"/>
</dbReference>
<dbReference type="InterPro" id="IPR002828">
    <property type="entry name" value="SurE-like_Pase/nucleotidase"/>
</dbReference>
<dbReference type="InterPro" id="IPR030048">
    <property type="entry name" value="SurE"/>
</dbReference>
<dbReference type="AlphaFoldDB" id="A0A6A5Y7R9"/>
<evidence type="ECO:0000256" key="3">
    <source>
        <dbReference type="ARBA" id="ARBA00022801"/>
    </source>
</evidence>
<dbReference type="GeneID" id="54288882"/>
<evidence type="ECO:0000256" key="1">
    <source>
        <dbReference type="ARBA" id="ARBA00011062"/>
    </source>
</evidence>
<dbReference type="Gene3D" id="3.40.1210.10">
    <property type="entry name" value="Survival protein SurE-like phosphatase/nucleotidase"/>
    <property type="match status" value="1"/>
</dbReference>
<protein>
    <submittedName>
        <fullName evidence="5">Acid phosphatase</fullName>
    </submittedName>
</protein>
<evidence type="ECO:0000256" key="2">
    <source>
        <dbReference type="ARBA" id="ARBA00022723"/>
    </source>
</evidence>
<evidence type="ECO:0000313" key="5">
    <source>
        <dbReference type="EMBL" id="KAF2020850.1"/>
    </source>
</evidence>
<dbReference type="GO" id="GO:0008252">
    <property type="term" value="F:nucleotidase activity"/>
    <property type="evidence" value="ECO:0007669"/>
    <property type="project" value="InterPro"/>
</dbReference>
<name>A0A6A5Y7R9_9PLEO</name>
<comment type="similarity">
    <text evidence="1">Belongs to the SurE nucleotidase family.</text>
</comment>
<accession>A0A6A5Y7R9</accession>
<keyword evidence="3" id="KW-0378">Hydrolase</keyword>
<dbReference type="SUPFAM" id="SSF64167">
    <property type="entry name" value="SurE-like"/>
    <property type="match status" value="1"/>
</dbReference>
<reference evidence="5" key="1">
    <citation type="journal article" date="2020" name="Stud. Mycol.">
        <title>101 Dothideomycetes genomes: a test case for predicting lifestyles and emergence of pathogens.</title>
        <authorList>
            <person name="Haridas S."/>
            <person name="Albert R."/>
            <person name="Binder M."/>
            <person name="Bloem J."/>
            <person name="Labutti K."/>
            <person name="Salamov A."/>
            <person name="Andreopoulos B."/>
            <person name="Baker S."/>
            <person name="Barry K."/>
            <person name="Bills G."/>
            <person name="Bluhm B."/>
            <person name="Cannon C."/>
            <person name="Castanera R."/>
            <person name="Culley D."/>
            <person name="Daum C."/>
            <person name="Ezra D."/>
            <person name="Gonzalez J."/>
            <person name="Henrissat B."/>
            <person name="Kuo A."/>
            <person name="Liang C."/>
            <person name="Lipzen A."/>
            <person name="Lutzoni F."/>
            <person name="Magnuson J."/>
            <person name="Mondo S."/>
            <person name="Nolan M."/>
            <person name="Ohm R."/>
            <person name="Pangilinan J."/>
            <person name="Park H.-J."/>
            <person name="Ramirez L."/>
            <person name="Alfaro M."/>
            <person name="Sun H."/>
            <person name="Tritt A."/>
            <person name="Yoshinaga Y."/>
            <person name="Zwiers L.-H."/>
            <person name="Turgeon B."/>
            <person name="Goodwin S."/>
            <person name="Spatafora J."/>
            <person name="Crous P."/>
            <person name="Grigoriev I."/>
        </authorList>
    </citation>
    <scope>NUCLEOTIDE SEQUENCE</scope>
    <source>
        <strain evidence="5">CBS 175.79</strain>
    </source>
</reference>
<gene>
    <name evidence="5" type="ORF">BU24DRAFT_456878</name>
</gene>
<dbReference type="RefSeq" id="XP_033389189.1">
    <property type="nucleotide sequence ID" value="XM_033531485.1"/>
</dbReference>
<organism evidence="5 6">
    <name type="scientific">Aaosphaeria arxii CBS 175.79</name>
    <dbReference type="NCBI Taxonomy" id="1450172"/>
    <lineage>
        <taxon>Eukaryota</taxon>
        <taxon>Fungi</taxon>
        <taxon>Dikarya</taxon>
        <taxon>Ascomycota</taxon>
        <taxon>Pezizomycotina</taxon>
        <taxon>Dothideomycetes</taxon>
        <taxon>Pleosporomycetidae</taxon>
        <taxon>Pleosporales</taxon>
        <taxon>Pleosporales incertae sedis</taxon>
        <taxon>Aaosphaeria</taxon>
    </lineage>
</organism>
<dbReference type="GO" id="GO:0046872">
    <property type="term" value="F:metal ion binding"/>
    <property type="evidence" value="ECO:0007669"/>
    <property type="project" value="UniProtKB-KW"/>
</dbReference>
<keyword evidence="6" id="KW-1185">Reference proteome</keyword>
<dbReference type="Proteomes" id="UP000799778">
    <property type="component" value="Unassembled WGS sequence"/>
</dbReference>
<keyword evidence="2" id="KW-0479">Metal-binding</keyword>
<dbReference type="PANTHER" id="PTHR30457:SF0">
    <property type="entry name" value="PHOSPHATASE, PUTATIVE (AFU_ORTHOLOGUE AFUA_4G01070)-RELATED"/>
    <property type="match status" value="1"/>
</dbReference>
<feature type="domain" description="Survival protein SurE-like phosphatase/nucleotidase" evidence="4">
    <location>
        <begin position="17"/>
        <end position="218"/>
    </location>
</feature>
<dbReference type="OrthoDB" id="4018688at2759"/>
<evidence type="ECO:0000259" key="4">
    <source>
        <dbReference type="Pfam" id="PF01975"/>
    </source>
</evidence>
<proteinExistence type="inferred from homology"/>